<evidence type="ECO:0000313" key="1">
    <source>
        <dbReference type="EMBL" id="GMQ65224.1"/>
    </source>
</evidence>
<proteinExistence type="predicted"/>
<accession>A0ACB5UQG5</accession>
<name>A0ACB5UQG5_9FIRM</name>
<organism evidence="1 2">
    <name type="scientific">Vallitalea maricola</name>
    <dbReference type="NCBI Taxonomy" id="3074433"/>
    <lineage>
        <taxon>Bacteria</taxon>
        <taxon>Bacillati</taxon>
        <taxon>Bacillota</taxon>
        <taxon>Clostridia</taxon>
        <taxon>Lachnospirales</taxon>
        <taxon>Vallitaleaceae</taxon>
        <taxon>Vallitalea</taxon>
    </lineage>
</organism>
<keyword evidence="2" id="KW-1185">Reference proteome</keyword>
<dbReference type="EMBL" id="BTPU01000102">
    <property type="protein sequence ID" value="GMQ65224.1"/>
    <property type="molecule type" value="Genomic_DNA"/>
</dbReference>
<comment type="caution">
    <text evidence="1">The sequence shown here is derived from an EMBL/GenBank/DDBJ whole genome shotgun (WGS) entry which is preliminary data.</text>
</comment>
<gene>
    <name evidence="1" type="ORF">AN2V17_44660</name>
</gene>
<reference evidence="1" key="1">
    <citation type="submission" date="2023-09" db="EMBL/GenBank/DDBJ databases">
        <title>Vallitalea sediminicola and Vallitalea maricola sp. nov., anaerobic bacteria isolated from marine sediment.</title>
        <authorList>
            <person name="Hirano S."/>
            <person name="Maeda A."/>
            <person name="Terahara T."/>
            <person name="Mori K."/>
            <person name="Hamada M."/>
            <person name="Matsumoto R."/>
            <person name="Kobayashi T."/>
        </authorList>
    </citation>
    <scope>NUCLEOTIDE SEQUENCE</scope>
    <source>
        <strain evidence="1">AN17-2</strain>
    </source>
</reference>
<protein>
    <submittedName>
        <fullName evidence="1">Uncharacterized protein</fullName>
    </submittedName>
</protein>
<dbReference type="Proteomes" id="UP001374599">
    <property type="component" value="Unassembled WGS sequence"/>
</dbReference>
<sequence>MDVPFYLGIIFIIVIYTIFLIMVYREIKLMRNLGKVIINFKWSFNSNIIYLLLIIAYIIINTVLRLSFYAILFIIPFIFYLGKFARNQKFYESGIESYHKICRWDRILSYELIHSLDNEIVEGIILYIKPYNPNKNEEIATFYFTEDETEKVVAIMKENNISECISDIDD</sequence>
<evidence type="ECO:0000313" key="2">
    <source>
        <dbReference type="Proteomes" id="UP001374599"/>
    </source>
</evidence>